<feature type="transmembrane region" description="Helical" evidence="1">
    <location>
        <begin position="55"/>
        <end position="78"/>
    </location>
</feature>
<evidence type="ECO:0000313" key="3">
    <source>
        <dbReference type="Proteomes" id="UP000442619"/>
    </source>
</evidence>
<gene>
    <name evidence="2" type="ORF">FYJ79_08180</name>
</gene>
<dbReference type="EMBL" id="VUNM01000018">
    <property type="protein sequence ID" value="MST89547.1"/>
    <property type="molecule type" value="Genomic_DNA"/>
</dbReference>
<feature type="transmembrane region" description="Helical" evidence="1">
    <location>
        <begin position="126"/>
        <end position="147"/>
    </location>
</feature>
<keyword evidence="1" id="KW-1133">Transmembrane helix</keyword>
<evidence type="ECO:0000256" key="1">
    <source>
        <dbReference type="SAM" id="Phobius"/>
    </source>
</evidence>
<keyword evidence="1" id="KW-0472">Membrane</keyword>
<sequence length="212" mass="24913">MILTEIVFGIIIGIPFYFFYKNAKKLSKKETLSLSIIHIIMAILLYIIIHNNPNYYRQLSFALPLLAFWCGCFVITLVRCFYTLSIQKPLIFYISTFLSLIIPSLSAIFVFMCRKHYSFDNISQYYLNYFIIWFIGSIVTLWLIYHALDFIHTHSKQRFSLILGCVIIVLILAFFLKSPLRMLFSFLAIAHYILLAYATMLICAFIDYKKEP</sequence>
<proteinExistence type="predicted"/>
<keyword evidence="3" id="KW-1185">Reference proteome</keyword>
<feature type="transmembrane region" description="Helical" evidence="1">
    <location>
        <begin position="182"/>
        <end position="206"/>
    </location>
</feature>
<dbReference type="AlphaFoldDB" id="A0A844FUD1"/>
<organism evidence="2 3">
    <name type="scientific">Sharpea porci</name>
    <dbReference type="NCBI Taxonomy" id="2652286"/>
    <lineage>
        <taxon>Bacteria</taxon>
        <taxon>Bacillati</taxon>
        <taxon>Bacillota</taxon>
        <taxon>Erysipelotrichia</taxon>
        <taxon>Erysipelotrichales</taxon>
        <taxon>Coprobacillaceae</taxon>
        <taxon>Sharpea</taxon>
    </lineage>
</organism>
<feature type="transmembrane region" description="Helical" evidence="1">
    <location>
        <begin position="159"/>
        <end position="176"/>
    </location>
</feature>
<comment type="caution">
    <text evidence="2">The sequence shown here is derived from an EMBL/GenBank/DDBJ whole genome shotgun (WGS) entry which is preliminary data.</text>
</comment>
<accession>A0A844FUD1</accession>
<feature type="transmembrane region" description="Helical" evidence="1">
    <location>
        <begin position="90"/>
        <end position="111"/>
    </location>
</feature>
<protein>
    <submittedName>
        <fullName evidence="2">Uncharacterized protein</fullName>
    </submittedName>
</protein>
<feature type="transmembrane region" description="Helical" evidence="1">
    <location>
        <begin position="6"/>
        <end position="23"/>
    </location>
</feature>
<evidence type="ECO:0000313" key="2">
    <source>
        <dbReference type="EMBL" id="MST89547.1"/>
    </source>
</evidence>
<keyword evidence="1" id="KW-0812">Transmembrane</keyword>
<dbReference type="Proteomes" id="UP000442619">
    <property type="component" value="Unassembled WGS sequence"/>
</dbReference>
<reference evidence="2 3" key="1">
    <citation type="submission" date="2019-08" db="EMBL/GenBank/DDBJ databases">
        <title>In-depth cultivation of the pig gut microbiome towards novel bacterial diversity and tailored functional studies.</title>
        <authorList>
            <person name="Wylensek D."/>
            <person name="Hitch T.C.A."/>
            <person name="Clavel T."/>
        </authorList>
    </citation>
    <scope>NUCLEOTIDE SEQUENCE [LARGE SCALE GENOMIC DNA]</scope>
    <source>
        <strain evidence="2 3">CA-Schmier-601-WT-3</strain>
    </source>
</reference>
<feature type="transmembrane region" description="Helical" evidence="1">
    <location>
        <begin position="32"/>
        <end position="49"/>
    </location>
</feature>
<name>A0A844FUD1_9FIRM</name>